<proteinExistence type="predicted"/>
<evidence type="ECO:0000256" key="1">
    <source>
        <dbReference type="ARBA" id="ARBA00004123"/>
    </source>
</evidence>
<accession>A0A6A5WZN6</accession>
<dbReference type="OrthoDB" id="197676at2759"/>
<dbReference type="SMART" id="SM00707">
    <property type="entry name" value="RPEL"/>
    <property type="match status" value="3"/>
</dbReference>
<feature type="repeat" description="RPEL" evidence="4">
    <location>
        <begin position="111"/>
        <end position="136"/>
    </location>
</feature>
<dbReference type="Gene3D" id="6.10.140.2040">
    <property type="match status" value="1"/>
</dbReference>
<dbReference type="PANTHER" id="PTHR22793">
    <property type="entry name" value="MYOCARDIN-RELATED TRANSCRIPTION FACTOR-RELATED"/>
    <property type="match status" value="1"/>
</dbReference>
<feature type="repeat" description="RPEL" evidence="4">
    <location>
        <begin position="67"/>
        <end position="92"/>
    </location>
</feature>
<dbReference type="GO" id="GO:0005634">
    <property type="term" value="C:nucleus"/>
    <property type="evidence" value="ECO:0007669"/>
    <property type="project" value="UniProtKB-SubCell"/>
</dbReference>
<dbReference type="PANTHER" id="PTHR22793:SF12">
    <property type="entry name" value="MYOCARDIN-RELATED TRANSCRIPTION FACTOR, ISOFORM H"/>
    <property type="match status" value="1"/>
</dbReference>
<gene>
    <name evidence="6" type="ORF">P154DRAFT_116998</name>
</gene>
<name>A0A6A5WZN6_9PLEO</name>
<dbReference type="GO" id="GO:0045944">
    <property type="term" value="P:positive regulation of transcription by RNA polymerase II"/>
    <property type="evidence" value="ECO:0007669"/>
    <property type="project" value="TreeGrafter"/>
</dbReference>
<feature type="compositionally biased region" description="Basic and acidic residues" evidence="5">
    <location>
        <begin position="109"/>
        <end position="131"/>
    </location>
</feature>
<sequence length="142" mass="15879">MAEAKIIDDTPISPVRQGVERRNSLERHLQLRPDAQDLKNRHILLDTAAAPALQAKALELERQRATDNLKKGLSHRPDRDTLVERNILPDSTAAPALLEKQKELDLHMRADSLEKGLQHRPSPEELVKKGILDANESPLADA</sequence>
<dbReference type="PROSITE" id="PS51073">
    <property type="entry name" value="RPEL"/>
    <property type="match status" value="3"/>
</dbReference>
<dbReference type="Pfam" id="PF02755">
    <property type="entry name" value="RPEL"/>
    <property type="match status" value="3"/>
</dbReference>
<organism evidence="6 7">
    <name type="scientific">Amniculicola lignicola CBS 123094</name>
    <dbReference type="NCBI Taxonomy" id="1392246"/>
    <lineage>
        <taxon>Eukaryota</taxon>
        <taxon>Fungi</taxon>
        <taxon>Dikarya</taxon>
        <taxon>Ascomycota</taxon>
        <taxon>Pezizomycotina</taxon>
        <taxon>Dothideomycetes</taxon>
        <taxon>Pleosporomycetidae</taxon>
        <taxon>Pleosporales</taxon>
        <taxon>Amniculicolaceae</taxon>
        <taxon>Amniculicola</taxon>
    </lineage>
</organism>
<evidence type="ECO:0008006" key="8">
    <source>
        <dbReference type="Google" id="ProtNLM"/>
    </source>
</evidence>
<reference evidence="6" key="1">
    <citation type="journal article" date="2020" name="Stud. Mycol.">
        <title>101 Dothideomycetes genomes: a test case for predicting lifestyles and emergence of pathogens.</title>
        <authorList>
            <person name="Haridas S."/>
            <person name="Albert R."/>
            <person name="Binder M."/>
            <person name="Bloem J."/>
            <person name="Labutti K."/>
            <person name="Salamov A."/>
            <person name="Andreopoulos B."/>
            <person name="Baker S."/>
            <person name="Barry K."/>
            <person name="Bills G."/>
            <person name="Bluhm B."/>
            <person name="Cannon C."/>
            <person name="Castanera R."/>
            <person name="Culley D."/>
            <person name="Daum C."/>
            <person name="Ezra D."/>
            <person name="Gonzalez J."/>
            <person name="Henrissat B."/>
            <person name="Kuo A."/>
            <person name="Liang C."/>
            <person name="Lipzen A."/>
            <person name="Lutzoni F."/>
            <person name="Magnuson J."/>
            <person name="Mondo S."/>
            <person name="Nolan M."/>
            <person name="Ohm R."/>
            <person name="Pangilinan J."/>
            <person name="Park H.-J."/>
            <person name="Ramirez L."/>
            <person name="Alfaro M."/>
            <person name="Sun H."/>
            <person name="Tritt A."/>
            <person name="Yoshinaga Y."/>
            <person name="Zwiers L.-H."/>
            <person name="Turgeon B."/>
            <person name="Goodwin S."/>
            <person name="Spatafora J."/>
            <person name="Crous P."/>
            <person name="Grigoriev I."/>
        </authorList>
    </citation>
    <scope>NUCLEOTIDE SEQUENCE</scope>
    <source>
        <strain evidence="6">CBS 123094</strain>
    </source>
</reference>
<feature type="region of interest" description="Disordered" evidence="5">
    <location>
        <begin position="109"/>
        <end position="142"/>
    </location>
</feature>
<evidence type="ECO:0000313" key="6">
    <source>
        <dbReference type="EMBL" id="KAF2007303.1"/>
    </source>
</evidence>
<dbReference type="Proteomes" id="UP000799779">
    <property type="component" value="Unassembled WGS sequence"/>
</dbReference>
<dbReference type="AlphaFoldDB" id="A0A6A5WZN6"/>
<feature type="repeat" description="RPEL" evidence="4">
    <location>
        <begin position="23"/>
        <end position="48"/>
    </location>
</feature>
<dbReference type="EMBL" id="ML977557">
    <property type="protein sequence ID" value="KAF2007303.1"/>
    <property type="molecule type" value="Genomic_DNA"/>
</dbReference>
<dbReference type="InterPro" id="IPR043451">
    <property type="entry name" value="Myocardin-like"/>
</dbReference>
<evidence type="ECO:0000256" key="3">
    <source>
        <dbReference type="ARBA" id="ARBA00023242"/>
    </source>
</evidence>
<evidence type="ECO:0000256" key="5">
    <source>
        <dbReference type="SAM" id="MobiDB-lite"/>
    </source>
</evidence>
<keyword evidence="2" id="KW-0677">Repeat</keyword>
<evidence type="ECO:0000313" key="7">
    <source>
        <dbReference type="Proteomes" id="UP000799779"/>
    </source>
</evidence>
<dbReference type="GO" id="GO:0003713">
    <property type="term" value="F:transcription coactivator activity"/>
    <property type="evidence" value="ECO:0007669"/>
    <property type="project" value="TreeGrafter"/>
</dbReference>
<keyword evidence="3" id="KW-0539">Nucleus</keyword>
<dbReference type="Gene3D" id="6.10.150.10">
    <property type="match status" value="1"/>
</dbReference>
<evidence type="ECO:0000256" key="2">
    <source>
        <dbReference type="ARBA" id="ARBA00022737"/>
    </source>
</evidence>
<protein>
    <recommendedName>
        <fullName evidence="8">RPEL repeat protein</fullName>
    </recommendedName>
</protein>
<evidence type="ECO:0000256" key="4">
    <source>
        <dbReference type="PROSITE-ProRule" id="PRU00401"/>
    </source>
</evidence>
<comment type="subcellular location">
    <subcellularLocation>
        <location evidence="1">Nucleus</location>
    </subcellularLocation>
</comment>
<dbReference type="InterPro" id="IPR004018">
    <property type="entry name" value="RPEL_repeat"/>
</dbReference>
<keyword evidence="7" id="KW-1185">Reference proteome</keyword>